<evidence type="ECO:0000313" key="12">
    <source>
        <dbReference type="Proteomes" id="UP000324351"/>
    </source>
</evidence>
<evidence type="ECO:0000256" key="10">
    <source>
        <dbReference type="SAM" id="Phobius"/>
    </source>
</evidence>
<dbReference type="PANTHER" id="PTHR33162:SF1">
    <property type="entry name" value="SEC-INDEPENDENT PROTEIN TRANSLOCASE PROTEIN TATA, CHLOROPLASTIC"/>
    <property type="match status" value="1"/>
</dbReference>
<keyword evidence="5" id="KW-0653">Protein transport</keyword>
<keyword evidence="2" id="KW-0813">Transport</keyword>
<dbReference type="PANTHER" id="PTHR33162">
    <property type="entry name" value="SEC-INDEPENDENT PROTEIN TRANSLOCASE PROTEIN TATA, CHLOROPLASTIC"/>
    <property type="match status" value="1"/>
</dbReference>
<comment type="caution">
    <text evidence="11">The sequence shown here is derived from an EMBL/GenBank/DDBJ whole genome shotgun (WGS) entry which is preliminary data.</text>
</comment>
<evidence type="ECO:0000256" key="8">
    <source>
        <dbReference type="ARBA" id="ARBA00023136"/>
    </source>
</evidence>
<evidence type="ECO:0000256" key="1">
    <source>
        <dbReference type="ARBA" id="ARBA00004167"/>
    </source>
</evidence>
<evidence type="ECO:0000256" key="2">
    <source>
        <dbReference type="ARBA" id="ARBA00022448"/>
    </source>
</evidence>
<protein>
    <submittedName>
        <fullName evidence="11">Twin-arginine translocase subunit TatB</fullName>
    </submittedName>
</protein>
<dbReference type="GO" id="GO:0008320">
    <property type="term" value="F:protein transmembrane transporter activity"/>
    <property type="evidence" value="ECO:0007669"/>
    <property type="project" value="InterPro"/>
</dbReference>
<reference evidence="11 12" key="2">
    <citation type="submission" date="2019-09" db="EMBL/GenBank/DDBJ databases">
        <authorList>
            <person name="Jin C."/>
        </authorList>
    </citation>
    <scope>NUCLEOTIDE SEQUENCE [LARGE SCALE GENOMIC DNA]</scope>
    <source>
        <strain evidence="11 12">BN140041</strain>
    </source>
</reference>
<feature type="compositionally biased region" description="Basic and acidic residues" evidence="9">
    <location>
        <begin position="94"/>
        <end position="113"/>
    </location>
</feature>
<keyword evidence="12" id="KW-1185">Reference proteome</keyword>
<evidence type="ECO:0000313" key="11">
    <source>
        <dbReference type="EMBL" id="KAA1425752.1"/>
    </source>
</evidence>
<dbReference type="GO" id="GO:0043953">
    <property type="term" value="P:protein transport by the Tat complex"/>
    <property type="evidence" value="ECO:0007669"/>
    <property type="project" value="InterPro"/>
</dbReference>
<name>A0A5B1LYJ6_9ACTN</name>
<accession>A0A5B1LYJ6</accession>
<dbReference type="Gene3D" id="1.20.5.3310">
    <property type="match status" value="1"/>
</dbReference>
<dbReference type="GO" id="GO:0016020">
    <property type="term" value="C:membrane"/>
    <property type="evidence" value="ECO:0007669"/>
    <property type="project" value="UniProtKB-SubCell"/>
</dbReference>
<organism evidence="11 12">
    <name type="scientific">Nocardioides antri</name>
    <dbReference type="NCBI Taxonomy" id="2607659"/>
    <lineage>
        <taxon>Bacteria</taxon>
        <taxon>Bacillati</taxon>
        <taxon>Actinomycetota</taxon>
        <taxon>Actinomycetes</taxon>
        <taxon>Propionibacteriales</taxon>
        <taxon>Nocardioidaceae</taxon>
        <taxon>Nocardioides</taxon>
    </lineage>
</organism>
<keyword evidence="4 10" id="KW-0812">Transmembrane</keyword>
<dbReference type="InterPro" id="IPR003369">
    <property type="entry name" value="TatA/B/E"/>
</dbReference>
<keyword evidence="7" id="KW-0811">Translocation</keyword>
<dbReference type="EMBL" id="VUJW01000011">
    <property type="protein sequence ID" value="KAA1425752.1"/>
    <property type="molecule type" value="Genomic_DNA"/>
</dbReference>
<feature type="transmembrane region" description="Helical" evidence="10">
    <location>
        <begin position="6"/>
        <end position="25"/>
    </location>
</feature>
<reference evidence="11 12" key="1">
    <citation type="submission" date="2019-09" db="EMBL/GenBank/DDBJ databases">
        <title>Nocardioides panacisoli sp. nov., isolated from the soil of a ginseng field.</title>
        <authorList>
            <person name="Cho C."/>
        </authorList>
    </citation>
    <scope>NUCLEOTIDE SEQUENCE [LARGE SCALE GENOMIC DNA]</scope>
    <source>
        <strain evidence="11 12">BN140041</strain>
    </source>
</reference>
<evidence type="ECO:0000256" key="5">
    <source>
        <dbReference type="ARBA" id="ARBA00022927"/>
    </source>
</evidence>
<evidence type="ECO:0000256" key="9">
    <source>
        <dbReference type="SAM" id="MobiDB-lite"/>
    </source>
</evidence>
<dbReference type="Pfam" id="PF02416">
    <property type="entry name" value="TatA_B_E"/>
    <property type="match status" value="1"/>
</dbReference>
<proteinExistence type="predicted"/>
<dbReference type="PRINTS" id="PR01506">
    <property type="entry name" value="TATBPROTEIN"/>
</dbReference>
<dbReference type="Proteomes" id="UP000324351">
    <property type="component" value="Unassembled WGS sequence"/>
</dbReference>
<dbReference type="RefSeq" id="WP_149751937.1">
    <property type="nucleotide sequence ID" value="NZ_VUJW01000011.1"/>
</dbReference>
<dbReference type="NCBIfam" id="TIGR01410">
    <property type="entry name" value="tatB"/>
    <property type="match status" value="1"/>
</dbReference>
<dbReference type="AlphaFoldDB" id="A0A5B1LYJ6"/>
<evidence type="ECO:0000256" key="4">
    <source>
        <dbReference type="ARBA" id="ARBA00022692"/>
    </source>
</evidence>
<evidence type="ECO:0000256" key="6">
    <source>
        <dbReference type="ARBA" id="ARBA00022989"/>
    </source>
</evidence>
<comment type="subcellular location">
    <subcellularLocation>
        <location evidence="1">Membrane</location>
        <topology evidence="1">Single-pass membrane protein</topology>
    </subcellularLocation>
</comment>
<dbReference type="NCBIfam" id="NF002377">
    <property type="entry name" value="PRK01371.1-4"/>
    <property type="match status" value="1"/>
</dbReference>
<sequence length="113" mass="12517">MFGIGFGELVVIAFLAVLVFGPDRLPDLAKQAGQMARKLRSFANNTRDELRSELGPEYADLELRDLDPRVLVRKHIADALAEDDDDDVPGGKQAPDRRVLEAGERPPYDLEAT</sequence>
<evidence type="ECO:0000256" key="7">
    <source>
        <dbReference type="ARBA" id="ARBA00023010"/>
    </source>
</evidence>
<keyword evidence="8 10" id="KW-0472">Membrane</keyword>
<dbReference type="InterPro" id="IPR018448">
    <property type="entry name" value="TatB"/>
</dbReference>
<keyword evidence="6 10" id="KW-1133">Transmembrane helix</keyword>
<evidence type="ECO:0000256" key="3">
    <source>
        <dbReference type="ARBA" id="ARBA00022475"/>
    </source>
</evidence>
<keyword evidence="3" id="KW-1003">Cell membrane</keyword>
<gene>
    <name evidence="11" type="primary">tatB</name>
    <name evidence="11" type="ORF">F0U47_18395</name>
</gene>
<feature type="region of interest" description="Disordered" evidence="9">
    <location>
        <begin position="82"/>
        <end position="113"/>
    </location>
</feature>